<evidence type="ECO:0008006" key="4">
    <source>
        <dbReference type="Google" id="ProtNLM"/>
    </source>
</evidence>
<feature type="transmembrane region" description="Helical" evidence="1">
    <location>
        <begin position="332"/>
        <end position="352"/>
    </location>
</feature>
<accession>A0A1G1T9V3</accession>
<feature type="transmembrane region" description="Helical" evidence="1">
    <location>
        <begin position="308"/>
        <end position="326"/>
    </location>
</feature>
<feature type="transmembrane region" description="Helical" evidence="1">
    <location>
        <begin position="423"/>
        <end position="442"/>
    </location>
</feature>
<feature type="transmembrane region" description="Helical" evidence="1">
    <location>
        <begin position="364"/>
        <end position="385"/>
    </location>
</feature>
<dbReference type="RefSeq" id="WP_070725596.1">
    <property type="nucleotide sequence ID" value="NZ_MDZB01000074.1"/>
</dbReference>
<feature type="transmembrane region" description="Helical" evidence="1">
    <location>
        <begin position="172"/>
        <end position="194"/>
    </location>
</feature>
<feature type="transmembrane region" description="Helical" evidence="1">
    <location>
        <begin position="240"/>
        <end position="259"/>
    </location>
</feature>
<feature type="transmembrane region" description="Helical" evidence="1">
    <location>
        <begin position="35"/>
        <end position="52"/>
    </location>
</feature>
<evidence type="ECO:0000256" key="1">
    <source>
        <dbReference type="SAM" id="Phobius"/>
    </source>
</evidence>
<feature type="transmembrane region" description="Helical" evidence="1">
    <location>
        <begin position="59"/>
        <end position="78"/>
    </location>
</feature>
<proteinExistence type="predicted"/>
<keyword evidence="1" id="KW-1133">Transmembrane helix</keyword>
<dbReference type="EMBL" id="MDZB01000074">
    <property type="protein sequence ID" value="OGX87645.1"/>
    <property type="molecule type" value="Genomic_DNA"/>
</dbReference>
<feature type="transmembrane region" description="Helical" evidence="1">
    <location>
        <begin position="141"/>
        <end position="160"/>
    </location>
</feature>
<comment type="caution">
    <text evidence="2">The sequence shown here is derived from an EMBL/GenBank/DDBJ whole genome shotgun (WGS) entry which is preliminary data.</text>
</comment>
<evidence type="ECO:0000313" key="3">
    <source>
        <dbReference type="Proteomes" id="UP000176294"/>
    </source>
</evidence>
<reference evidence="2 3" key="1">
    <citation type="submission" date="2016-08" db="EMBL/GenBank/DDBJ databases">
        <title>Hymenobacter coccineus sp. nov., Hymenobacter lapidarius sp. nov. and Hymenobacter glacialis sp. nov., isolated from Antarctic soil.</title>
        <authorList>
            <person name="Sedlacek I."/>
            <person name="Kralova S."/>
            <person name="Kyrova K."/>
            <person name="Maslanova I."/>
            <person name="Stankova E."/>
            <person name="Vrbovska V."/>
            <person name="Nemec M."/>
            <person name="Bartak M."/>
            <person name="Svec P."/>
            <person name="Busse H.-J."/>
            <person name="Pantucek R."/>
        </authorList>
    </citation>
    <scope>NUCLEOTIDE SEQUENCE [LARGE SCALE GENOMIC DNA]</scope>
    <source>
        <strain evidence="2 3">CCM 8643</strain>
    </source>
</reference>
<evidence type="ECO:0000313" key="2">
    <source>
        <dbReference type="EMBL" id="OGX87645.1"/>
    </source>
</evidence>
<dbReference type="AlphaFoldDB" id="A0A1G1T9V3"/>
<keyword evidence="3" id="KW-1185">Reference proteome</keyword>
<organism evidence="2 3">
    <name type="scientific">Hymenobacter lapidarius</name>
    <dbReference type="NCBI Taxonomy" id="1908237"/>
    <lineage>
        <taxon>Bacteria</taxon>
        <taxon>Pseudomonadati</taxon>
        <taxon>Bacteroidota</taxon>
        <taxon>Cytophagia</taxon>
        <taxon>Cytophagales</taxon>
        <taxon>Hymenobacteraceae</taxon>
        <taxon>Hymenobacter</taxon>
    </lineage>
</organism>
<dbReference type="GO" id="GO:0005886">
    <property type="term" value="C:plasma membrane"/>
    <property type="evidence" value="ECO:0007669"/>
    <property type="project" value="UniProtKB-SubCell"/>
</dbReference>
<dbReference type="OrthoDB" id="1491846at2"/>
<dbReference type="Proteomes" id="UP000176294">
    <property type="component" value="Unassembled WGS sequence"/>
</dbReference>
<feature type="transmembrane region" description="Helical" evidence="1">
    <location>
        <begin position="397"/>
        <end position="414"/>
    </location>
</feature>
<dbReference type="Pfam" id="PF26314">
    <property type="entry name" value="MptA_B_family"/>
    <property type="match status" value="1"/>
</dbReference>
<dbReference type="STRING" id="1908237.BEN47_00290"/>
<feature type="transmembrane region" description="Helical" evidence="1">
    <location>
        <begin position="271"/>
        <end position="296"/>
    </location>
</feature>
<keyword evidence="1" id="KW-0812">Transmembrane</keyword>
<sequence>MRVTFPSVSQVAALLLSAGAYVALAYATPRTHFMQLAGLFAGAMLAYAWLLRSGLGWRWGVGAALVFRLLWLPALPALSDDVYRFRWDGMLVAHGANPFRFRPDEIIADGARTAIPDAATRSQALPELQQLYRQLNSPHYYSLYPPVCQYIFGAAAWLFPTSQMGFVCALRVLIMAAEAIAAGLLLALLAAWGMPRERALRYLLHPLVVVELTGNLHFEGIMVFFVLLALWLLNRHRGVASAVALGLGVATKLLPLLALPLLVRRLGWRVAAVYAVLSVGTLALLFSPFVSVELVVNISRSLRLYFRNFEFNASLYYLLRAVGYWLTGYNQIAIIGPALALASGFTGLLLAWRERRHTLAALPQTLLLMLTAYYACATTVHPWYLTQLIALSVFARFRYPLVWGGLAILSYSAYTSSQYEEQLGLVALEYAVAFGVLGLELFRGKPEQISALPASA</sequence>
<feature type="transmembrane region" description="Helical" evidence="1">
    <location>
        <begin position="214"/>
        <end position="233"/>
    </location>
</feature>
<dbReference type="GO" id="GO:0016758">
    <property type="term" value="F:hexosyltransferase activity"/>
    <property type="evidence" value="ECO:0007669"/>
    <property type="project" value="InterPro"/>
</dbReference>
<gene>
    <name evidence="2" type="ORF">BEN47_00290</name>
</gene>
<name>A0A1G1T9V3_9BACT</name>
<protein>
    <recommendedName>
        <fullName evidence="4">DUF2029 domain-containing protein</fullName>
    </recommendedName>
</protein>
<keyword evidence="1" id="KW-0472">Membrane</keyword>